<accession>A0A940DKD8</accession>
<dbReference type="Gene3D" id="3.40.710.10">
    <property type="entry name" value="DD-peptidase/beta-lactamase superfamily"/>
    <property type="match status" value="1"/>
</dbReference>
<evidence type="ECO:0000256" key="1">
    <source>
        <dbReference type="ARBA" id="ARBA00001526"/>
    </source>
</evidence>
<dbReference type="GO" id="GO:0030655">
    <property type="term" value="P:beta-lactam antibiotic catabolic process"/>
    <property type="evidence" value="ECO:0007669"/>
    <property type="project" value="InterPro"/>
</dbReference>
<dbReference type="GO" id="GO:0008800">
    <property type="term" value="F:beta-lactamase activity"/>
    <property type="evidence" value="ECO:0007669"/>
    <property type="project" value="UniProtKB-EC"/>
</dbReference>
<dbReference type="AlphaFoldDB" id="A0A940DKD8"/>
<dbReference type="PANTHER" id="PTHR35333">
    <property type="entry name" value="BETA-LACTAMASE"/>
    <property type="match status" value="1"/>
</dbReference>
<comment type="similarity">
    <text evidence="2">Belongs to the class-A beta-lactamase family.</text>
</comment>
<organism evidence="5 6">
    <name type="scientific">Candidatus Aphodosoma intestinipullorum</name>
    <dbReference type="NCBI Taxonomy" id="2840674"/>
    <lineage>
        <taxon>Bacteria</taxon>
        <taxon>Pseudomonadati</taxon>
        <taxon>Bacteroidota</taxon>
        <taxon>Bacteroidia</taxon>
        <taxon>Bacteroidales</taxon>
        <taxon>Candidatus Aphodosoma</taxon>
    </lineage>
</organism>
<evidence type="ECO:0000313" key="6">
    <source>
        <dbReference type="Proteomes" id="UP000712007"/>
    </source>
</evidence>
<dbReference type="Pfam" id="PF13354">
    <property type="entry name" value="Beta-lactamase2"/>
    <property type="match status" value="1"/>
</dbReference>
<dbReference type="SUPFAM" id="SSF56601">
    <property type="entry name" value="beta-lactamase/transpeptidase-like"/>
    <property type="match status" value="1"/>
</dbReference>
<evidence type="ECO:0000256" key="3">
    <source>
        <dbReference type="ARBA" id="ARBA00012865"/>
    </source>
</evidence>
<dbReference type="EC" id="3.5.2.6" evidence="3"/>
<dbReference type="Proteomes" id="UP000712007">
    <property type="component" value="Unassembled WGS sequence"/>
</dbReference>
<dbReference type="GO" id="GO:0046677">
    <property type="term" value="P:response to antibiotic"/>
    <property type="evidence" value="ECO:0007669"/>
    <property type="project" value="InterPro"/>
</dbReference>
<dbReference type="NCBIfam" id="NF033103">
    <property type="entry name" value="bla_class_A"/>
    <property type="match status" value="1"/>
</dbReference>
<dbReference type="InterPro" id="IPR045155">
    <property type="entry name" value="Beta-lactam_cat"/>
</dbReference>
<name>A0A940DKD8_9BACT</name>
<sequence>MRKVIVLAIVSAVALFPVALRGNTLETVIRSLIDSADAQVGVAVIIEGKDTVAVNDDGRYPLMSVVKFHQALAVADFLGRTGGAINDTVFVSKDMLRPDTYSPLRDKFPDGGVSVTVHRLLDYTLLLSDNNACDILFNYVGGTSVVDDYIRSLGVDEFAITATEDEMHGDLSLCYSNWSSPLAAASLVDIFLNGNIIRPDLQKYIKGAMIACSTGTDRLPAPLKGTGAVIGHKTGTGGRNRDGRIVGINDVGFVLLPDGRYYTIAVFVKDMAGDNDEAAHLIAEISAAVYHYVLSM</sequence>
<dbReference type="InterPro" id="IPR000871">
    <property type="entry name" value="Beta-lactam_class-A"/>
</dbReference>
<proteinExistence type="inferred from homology"/>
<evidence type="ECO:0000313" key="5">
    <source>
        <dbReference type="EMBL" id="MBO8440554.1"/>
    </source>
</evidence>
<feature type="domain" description="Beta-lactamase class A catalytic" evidence="4">
    <location>
        <begin position="48"/>
        <end position="268"/>
    </location>
</feature>
<comment type="catalytic activity">
    <reaction evidence="1">
        <text>a beta-lactam + H2O = a substituted beta-amino acid</text>
        <dbReference type="Rhea" id="RHEA:20401"/>
        <dbReference type="ChEBI" id="CHEBI:15377"/>
        <dbReference type="ChEBI" id="CHEBI:35627"/>
        <dbReference type="ChEBI" id="CHEBI:140347"/>
        <dbReference type="EC" id="3.5.2.6"/>
    </reaction>
</comment>
<dbReference type="EMBL" id="JADIMV010000135">
    <property type="protein sequence ID" value="MBO8440554.1"/>
    <property type="molecule type" value="Genomic_DNA"/>
</dbReference>
<comment type="caution">
    <text evidence="5">The sequence shown here is derived from an EMBL/GenBank/DDBJ whole genome shotgun (WGS) entry which is preliminary data.</text>
</comment>
<reference evidence="5" key="1">
    <citation type="submission" date="2020-10" db="EMBL/GenBank/DDBJ databases">
        <authorList>
            <person name="Gilroy R."/>
        </authorList>
    </citation>
    <scope>NUCLEOTIDE SEQUENCE</scope>
    <source>
        <strain evidence="5">3924</strain>
    </source>
</reference>
<protein>
    <recommendedName>
        <fullName evidence="3">beta-lactamase</fullName>
        <ecNumber evidence="3">3.5.2.6</ecNumber>
    </recommendedName>
</protein>
<dbReference type="PANTHER" id="PTHR35333:SF3">
    <property type="entry name" value="BETA-LACTAMASE-TYPE TRANSPEPTIDASE FOLD CONTAINING PROTEIN"/>
    <property type="match status" value="1"/>
</dbReference>
<evidence type="ECO:0000259" key="4">
    <source>
        <dbReference type="Pfam" id="PF13354"/>
    </source>
</evidence>
<dbReference type="InterPro" id="IPR012338">
    <property type="entry name" value="Beta-lactam/transpept-like"/>
</dbReference>
<gene>
    <name evidence="5" type="primary">bla</name>
    <name evidence="5" type="ORF">IAC51_07890</name>
</gene>
<evidence type="ECO:0000256" key="2">
    <source>
        <dbReference type="ARBA" id="ARBA00009009"/>
    </source>
</evidence>
<reference evidence="5" key="2">
    <citation type="journal article" date="2021" name="PeerJ">
        <title>Extensive microbial diversity within the chicken gut microbiome revealed by metagenomics and culture.</title>
        <authorList>
            <person name="Gilroy R."/>
            <person name="Ravi A."/>
            <person name="Getino M."/>
            <person name="Pursley I."/>
            <person name="Horton D.L."/>
            <person name="Alikhan N.F."/>
            <person name="Baker D."/>
            <person name="Gharbi K."/>
            <person name="Hall N."/>
            <person name="Watson M."/>
            <person name="Adriaenssens E.M."/>
            <person name="Foster-Nyarko E."/>
            <person name="Jarju S."/>
            <person name="Secka A."/>
            <person name="Antonio M."/>
            <person name="Oren A."/>
            <person name="Chaudhuri R.R."/>
            <person name="La Ragione R."/>
            <person name="Hildebrand F."/>
            <person name="Pallen M.J."/>
        </authorList>
    </citation>
    <scope>NUCLEOTIDE SEQUENCE</scope>
    <source>
        <strain evidence="5">3924</strain>
    </source>
</reference>